<sequence>MTKKKRDWWSNKNQLRSSIEIDCGDNFFFSGLIQDTHYTLEAVMLDLSLFNLNNINNNNNMVEIVSKCEFHIPPKT</sequence>
<reference evidence="1" key="2">
    <citation type="journal article" date="2022" name="Res Sq">
        <title>Comparative Genomics Reveals Insights into the Divergent Evolution of Astigmatic Mites and Household Pest Adaptations.</title>
        <authorList>
            <person name="Xiong Q."/>
            <person name="Wan A.T.-Y."/>
            <person name="Liu X.-Y."/>
            <person name="Fung C.S.-H."/>
            <person name="Xiao X."/>
            <person name="Malainual N."/>
            <person name="Hou J."/>
            <person name="Wang L."/>
            <person name="Wang M."/>
            <person name="Yang K."/>
            <person name="Cui Y."/>
            <person name="Leung E."/>
            <person name="Nong W."/>
            <person name="Shin S.-K."/>
            <person name="Au S."/>
            <person name="Jeong K.Y."/>
            <person name="Chew F.T."/>
            <person name="Hui J."/>
            <person name="Leung T.F."/>
            <person name="Tungtrongchitr A."/>
            <person name="Zhong N."/>
            <person name="Liu Z."/>
            <person name="Tsui S."/>
        </authorList>
    </citation>
    <scope>NUCLEOTIDE SEQUENCE</scope>
    <source>
        <strain evidence="1">Derf</strain>
        <tissue evidence="1">Whole organism</tissue>
    </source>
</reference>
<reference evidence="1" key="1">
    <citation type="submission" date="2013-05" db="EMBL/GenBank/DDBJ databases">
        <authorList>
            <person name="Yim A.K.Y."/>
            <person name="Chan T.F."/>
            <person name="Ji K.M."/>
            <person name="Liu X.Y."/>
            <person name="Zhou J.W."/>
            <person name="Li R.Q."/>
            <person name="Yang K.Y."/>
            <person name="Li J."/>
            <person name="Li M."/>
            <person name="Law P.T.W."/>
            <person name="Wu Y.L."/>
            <person name="Cai Z.L."/>
            <person name="Qin H."/>
            <person name="Bao Y."/>
            <person name="Leung R.K.K."/>
            <person name="Ng P.K.S."/>
            <person name="Zou J."/>
            <person name="Zhong X.J."/>
            <person name="Ran P.X."/>
            <person name="Zhong N.S."/>
            <person name="Liu Z.G."/>
            <person name="Tsui S.K.W."/>
        </authorList>
    </citation>
    <scope>NUCLEOTIDE SEQUENCE</scope>
    <source>
        <strain evidence="1">Derf</strain>
        <tissue evidence="1">Whole organism</tissue>
    </source>
</reference>
<gene>
    <name evidence="1" type="primary">POU2F1_3</name>
    <name evidence="1" type="ORF">DERF_001213</name>
</gene>
<evidence type="ECO:0000313" key="1">
    <source>
        <dbReference type="EMBL" id="KAH9527176.1"/>
    </source>
</evidence>
<accession>A0A922I912</accession>
<name>A0A922I912_DERFA</name>
<comment type="caution">
    <text evidence="1">The sequence shown here is derived from an EMBL/GenBank/DDBJ whole genome shotgun (WGS) entry which is preliminary data.</text>
</comment>
<protein>
    <submittedName>
        <fullName evidence="1">POU domain, class 2, transcription factor 1, variant 3</fullName>
    </submittedName>
</protein>
<keyword evidence="2" id="KW-1185">Reference proteome</keyword>
<proteinExistence type="predicted"/>
<organism evidence="1 2">
    <name type="scientific">Dermatophagoides farinae</name>
    <name type="common">American house dust mite</name>
    <dbReference type="NCBI Taxonomy" id="6954"/>
    <lineage>
        <taxon>Eukaryota</taxon>
        <taxon>Metazoa</taxon>
        <taxon>Ecdysozoa</taxon>
        <taxon>Arthropoda</taxon>
        <taxon>Chelicerata</taxon>
        <taxon>Arachnida</taxon>
        <taxon>Acari</taxon>
        <taxon>Acariformes</taxon>
        <taxon>Sarcoptiformes</taxon>
        <taxon>Astigmata</taxon>
        <taxon>Psoroptidia</taxon>
        <taxon>Analgoidea</taxon>
        <taxon>Pyroglyphidae</taxon>
        <taxon>Dermatophagoidinae</taxon>
        <taxon>Dermatophagoides</taxon>
    </lineage>
</organism>
<dbReference type="Proteomes" id="UP000790347">
    <property type="component" value="Unassembled WGS sequence"/>
</dbReference>
<evidence type="ECO:0000313" key="2">
    <source>
        <dbReference type="Proteomes" id="UP000790347"/>
    </source>
</evidence>
<dbReference type="AlphaFoldDB" id="A0A922I912"/>
<dbReference type="EMBL" id="ASGP02000001">
    <property type="protein sequence ID" value="KAH9527176.1"/>
    <property type="molecule type" value="Genomic_DNA"/>
</dbReference>